<keyword evidence="1" id="KW-0645">Protease</keyword>
<name>A0ACB8U5J8_9APHY</name>
<protein>
    <submittedName>
        <fullName evidence="1">Acid protease</fullName>
    </submittedName>
</protein>
<organism evidence="1 2">
    <name type="scientific">Irpex rosettiformis</name>
    <dbReference type="NCBI Taxonomy" id="378272"/>
    <lineage>
        <taxon>Eukaryota</taxon>
        <taxon>Fungi</taxon>
        <taxon>Dikarya</taxon>
        <taxon>Basidiomycota</taxon>
        <taxon>Agaricomycotina</taxon>
        <taxon>Agaricomycetes</taxon>
        <taxon>Polyporales</taxon>
        <taxon>Irpicaceae</taxon>
        <taxon>Irpex</taxon>
    </lineage>
</organism>
<evidence type="ECO:0000313" key="1">
    <source>
        <dbReference type="EMBL" id="KAI0089592.1"/>
    </source>
</evidence>
<comment type="caution">
    <text evidence="1">The sequence shown here is derived from an EMBL/GenBank/DDBJ whole genome shotgun (WGS) entry which is preliminary data.</text>
</comment>
<evidence type="ECO:0000313" key="2">
    <source>
        <dbReference type="Proteomes" id="UP001055072"/>
    </source>
</evidence>
<reference evidence="1" key="1">
    <citation type="journal article" date="2021" name="Environ. Microbiol.">
        <title>Gene family expansions and transcriptome signatures uncover fungal adaptations to wood decay.</title>
        <authorList>
            <person name="Hage H."/>
            <person name="Miyauchi S."/>
            <person name="Viragh M."/>
            <person name="Drula E."/>
            <person name="Min B."/>
            <person name="Chaduli D."/>
            <person name="Navarro D."/>
            <person name="Favel A."/>
            <person name="Norest M."/>
            <person name="Lesage-Meessen L."/>
            <person name="Balint B."/>
            <person name="Merenyi Z."/>
            <person name="de Eugenio L."/>
            <person name="Morin E."/>
            <person name="Martinez A.T."/>
            <person name="Baldrian P."/>
            <person name="Stursova M."/>
            <person name="Martinez M.J."/>
            <person name="Novotny C."/>
            <person name="Magnuson J.K."/>
            <person name="Spatafora J.W."/>
            <person name="Maurice S."/>
            <person name="Pangilinan J."/>
            <person name="Andreopoulos W."/>
            <person name="LaButti K."/>
            <person name="Hundley H."/>
            <person name="Na H."/>
            <person name="Kuo A."/>
            <person name="Barry K."/>
            <person name="Lipzen A."/>
            <person name="Henrissat B."/>
            <person name="Riley R."/>
            <person name="Ahrendt S."/>
            <person name="Nagy L.G."/>
            <person name="Grigoriev I.V."/>
            <person name="Martin F."/>
            <person name="Rosso M.N."/>
        </authorList>
    </citation>
    <scope>NUCLEOTIDE SEQUENCE</scope>
    <source>
        <strain evidence="1">CBS 384.51</strain>
    </source>
</reference>
<dbReference type="EMBL" id="MU274910">
    <property type="protein sequence ID" value="KAI0089592.1"/>
    <property type="molecule type" value="Genomic_DNA"/>
</dbReference>
<dbReference type="Proteomes" id="UP001055072">
    <property type="component" value="Unassembled WGS sequence"/>
</dbReference>
<keyword evidence="1" id="KW-0378">Hydrolase</keyword>
<keyword evidence="2" id="KW-1185">Reference proteome</keyword>
<sequence length="389" mass="40911">MSSSPRKGPITVPLTRHVRSTQGTTVAENDKTRHTLLRNRLLVKTAEQATASPVPVTNTINVYTAQVGVGQPPTSHNLLVDTGSANTWVGAQTTFAPTADAKDTGSKLAVQYRSSLVHGEEWTDTVTLGPDLVITGQGIGVASIALGFQNVDGVLGIGPVGLTQGTTTSGGTVPTVTDTAWNLGLLESKEIGIFFEPPTSASDANGELTFGGVNSARFTGSIHYVPITSTSTASNYVGIDQSISYGSSRTPILTQTSGIVDTGTTLITLPKEAFAAYTAATGAVTDQTTGFLKVTQAQYDAMQSLYFTIDNVEYEFTKNAQRWPRVLNTAVGGTADGIYLVVGNTGMSAGSGFDFTNGYVFLERYYTVYDSGSSRFGIAPTEFTFATSN</sequence>
<proteinExistence type="predicted"/>
<accession>A0ACB8U5J8</accession>
<gene>
    <name evidence="1" type="ORF">BDY19DRAFT_943128</name>
</gene>